<accession>A0ABR4TDY3</accession>
<sequence length="84" mass="9861">MKNIKEIKKVLLDDENIVDVDLDEQNQLVITPNLSKSYFNTFEPIEKYLTSDQGNIVQILDNRFKVVNVEWFNTTIYQIVLKAI</sequence>
<dbReference type="RefSeq" id="WP_039230461.1">
    <property type="nucleotide sequence ID" value="NZ_CM003349.1"/>
</dbReference>
<gene>
    <name evidence="1" type="ORF">Z960_p0007</name>
</gene>
<comment type="caution">
    <text evidence="1">The sequence shown here is derived from an EMBL/GenBank/DDBJ whole genome shotgun (WGS) entry which is preliminary data.</text>
</comment>
<geneLocation type="plasmid" evidence="1 2">
    <name>p1Ch9693</name>
</geneLocation>
<reference evidence="2" key="1">
    <citation type="journal article" date="2014" name="PLoS ONE">
        <title>Plasmidome interchange between Clostridium botulinum, Clostridium novyi and Clostridium haemolyticum converts strains of independent lineages into distinctly different pathogens.</title>
        <authorList>
            <person name="Skarin H."/>
            <person name="Segerman B."/>
        </authorList>
    </citation>
    <scope>NUCLEOTIDE SEQUENCE [LARGE SCALE GENOMIC DNA]</scope>
    <source>
        <strain evidence="2">NCTC 9693</strain>
    </source>
</reference>
<proteinExistence type="predicted"/>
<keyword evidence="1" id="KW-0614">Plasmid</keyword>
<evidence type="ECO:0000313" key="1">
    <source>
        <dbReference type="EMBL" id="KEI14014.1"/>
    </source>
</evidence>
<name>A0ABR4TDY3_CLOHA</name>
<dbReference type="Proteomes" id="UP000027937">
    <property type="component" value="Plasmid p1Ch9693"/>
</dbReference>
<evidence type="ECO:0008006" key="3">
    <source>
        <dbReference type="Google" id="ProtNLM"/>
    </source>
</evidence>
<evidence type="ECO:0000313" key="2">
    <source>
        <dbReference type="Proteomes" id="UP000027937"/>
    </source>
</evidence>
<dbReference type="EMBL" id="JENX01000125">
    <property type="protein sequence ID" value="KEI14014.1"/>
    <property type="molecule type" value="Genomic_DNA"/>
</dbReference>
<organism evidence="1 2">
    <name type="scientific">Clostridium haemolyticum NCTC 9693</name>
    <dbReference type="NCBI Taxonomy" id="1443114"/>
    <lineage>
        <taxon>Bacteria</taxon>
        <taxon>Bacillati</taxon>
        <taxon>Bacillota</taxon>
        <taxon>Clostridia</taxon>
        <taxon>Eubacteriales</taxon>
        <taxon>Clostridiaceae</taxon>
        <taxon>Clostridium</taxon>
    </lineage>
</organism>
<protein>
    <recommendedName>
        <fullName evidence="3">Phage protein</fullName>
    </recommendedName>
</protein>
<keyword evidence="2" id="KW-1185">Reference proteome</keyword>